<gene>
    <name evidence="1" type="ORF">NPIL_580491</name>
</gene>
<name>A0A8X6NRR1_NEPPI</name>
<proteinExistence type="predicted"/>
<dbReference type="AlphaFoldDB" id="A0A8X6NRR1"/>
<organism evidence="1 2">
    <name type="scientific">Nephila pilipes</name>
    <name type="common">Giant wood spider</name>
    <name type="synonym">Nephila maculata</name>
    <dbReference type="NCBI Taxonomy" id="299642"/>
    <lineage>
        <taxon>Eukaryota</taxon>
        <taxon>Metazoa</taxon>
        <taxon>Ecdysozoa</taxon>
        <taxon>Arthropoda</taxon>
        <taxon>Chelicerata</taxon>
        <taxon>Arachnida</taxon>
        <taxon>Araneae</taxon>
        <taxon>Araneomorphae</taxon>
        <taxon>Entelegynae</taxon>
        <taxon>Araneoidea</taxon>
        <taxon>Nephilidae</taxon>
        <taxon>Nephila</taxon>
    </lineage>
</organism>
<reference evidence="1" key="1">
    <citation type="submission" date="2020-08" db="EMBL/GenBank/DDBJ databases">
        <title>Multicomponent nature underlies the extraordinary mechanical properties of spider dragline silk.</title>
        <authorList>
            <person name="Kono N."/>
            <person name="Nakamura H."/>
            <person name="Mori M."/>
            <person name="Yoshida Y."/>
            <person name="Ohtoshi R."/>
            <person name="Malay A.D."/>
            <person name="Moran D.A.P."/>
            <person name="Tomita M."/>
            <person name="Numata K."/>
            <person name="Arakawa K."/>
        </authorList>
    </citation>
    <scope>NUCLEOTIDE SEQUENCE</scope>
</reference>
<protein>
    <submittedName>
        <fullName evidence="1">Uncharacterized protein</fullName>
    </submittedName>
</protein>
<dbReference type="Proteomes" id="UP000887013">
    <property type="component" value="Unassembled WGS sequence"/>
</dbReference>
<dbReference type="EMBL" id="BMAW01012295">
    <property type="protein sequence ID" value="GFT27915.1"/>
    <property type="molecule type" value="Genomic_DNA"/>
</dbReference>
<feature type="non-terminal residue" evidence="1">
    <location>
        <position position="46"/>
    </location>
</feature>
<evidence type="ECO:0000313" key="2">
    <source>
        <dbReference type="Proteomes" id="UP000887013"/>
    </source>
</evidence>
<sequence length="46" mass="5243">MNQKSSLRDTDKVPINAETSFFAGSNKKILYIERFSSGTMNRMSIQ</sequence>
<accession>A0A8X6NRR1</accession>
<comment type="caution">
    <text evidence="1">The sequence shown here is derived from an EMBL/GenBank/DDBJ whole genome shotgun (WGS) entry which is preliminary data.</text>
</comment>
<keyword evidence="2" id="KW-1185">Reference proteome</keyword>
<evidence type="ECO:0000313" key="1">
    <source>
        <dbReference type="EMBL" id="GFT27915.1"/>
    </source>
</evidence>